<keyword evidence="6" id="KW-0812">Transmembrane</keyword>
<evidence type="ECO:0000256" key="5">
    <source>
        <dbReference type="SAM" id="Coils"/>
    </source>
</evidence>
<keyword evidence="3" id="KW-0133">Cell shape</keyword>
<sequence length="303" mass="31390">MAPPSKRRPGFSRRAQYGLFLSYVVAAGGVILALLLLIVAVIDPRGFNGLKGLALDLTAPVSSAGRGAVRGIGDGIDSVNAYFFAASQNEALRSELAQRRRAAIEAQALRQENRRLKALLGISQRAETAVATGRVVGSTFDSARRLATIDVGGSDGVVIGQPVRSVDGLVGRVVETGRSAARVLLVTDGGNSVPIVLARDGTPAFATGRGDGTIELRTLEVGQSPFRRGDVVFTSGVGGIYPPGIPVARVLKVTRDLTIAQPLADPGKLDFAIVLPAYMPQANAPIAPTAPTAPPPAPAPPRP</sequence>
<accession>A0A1X7H2R2</accession>
<dbReference type="RefSeq" id="WP_085219226.1">
    <property type="nucleotide sequence ID" value="NZ_LT840185.1"/>
</dbReference>
<feature type="coiled-coil region" evidence="5">
    <location>
        <begin position="92"/>
        <end position="119"/>
    </location>
</feature>
<organism evidence="8 9">
    <name type="scientific">Allosphingosinicella indica</name>
    <dbReference type="NCBI Taxonomy" id="941907"/>
    <lineage>
        <taxon>Bacteria</taxon>
        <taxon>Pseudomonadati</taxon>
        <taxon>Pseudomonadota</taxon>
        <taxon>Alphaproteobacteria</taxon>
        <taxon>Sphingomonadales</taxon>
        <taxon>Sphingomonadaceae</taxon>
        <taxon>Allosphingosinicella</taxon>
    </lineage>
</organism>
<dbReference type="OrthoDB" id="8478127at2"/>
<evidence type="ECO:0000256" key="3">
    <source>
        <dbReference type="ARBA" id="ARBA00022960"/>
    </source>
</evidence>
<evidence type="ECO:0000256" key="6">
    <source>
        <dbReference type="SAM" id="Phobius"/>
    </source>
</evidence>
<dbReference type="GO" id="GO:0008360">
    <property type="term" value="P:regulation of cell shape"/>
    <property type="evidence" value="ECO:0007669"/>
    <property type="project" value="UniProtKB-KW"/>
</dbReference>
<dbReference type="InterPro" id="IPR042175">
    <property type="entry name" value="Cell/Rod_MreC_2"/>
</dbReference>
<dbReference type="STRING" id="941907.SAMN06295910_2700"/>
<dbReference type="PANTHER" id="PTHR34138:SF1">
    <property type="entry name" value="CELL SHAPE-DETERMINING PROTEIN MREC"/>
    <property type="match status" value="1"/>
</dbReference>
<dbReference type="Pfam" id="PF04085">
    <property type="entry name" value="MreC"/>
    <property type="match status" value="1"/>
</dbReference>
<dbReference type="InterPro" id="IPR042177">
    <property type="entry name" value="Cell/Rod_1"/>
</dbReference>
<comment type="similarity">
    <text evidence="1">Belongs to the MreC family.</text>
</comment>
<dbReference type="Proteomes" id="UP000192934">
    <property type="component" value="Chromosome I"/>
</dbReference>
<dbReference type="NCBIfam" id="TIGR00219">
    <property type="entry name" value="mreC"/>
    <property type="match status" value="1"/>
</dbReference>
<proteinExistence type="inferred from homology"/>
<keyword evidence="6" id="KW-1133">Transmembrane helix</keyword>
<dbReference type="Gene3D" id="2.40.10.340">
    <property type="entry name" value="Rod shape-determining protein MreC, domain 1"/>
    <property type="match status" value="1"/>
</dbReference>
<dbReference type="GO" id="GO:0005886">
    <property type="term" value="C:plasma membrane"/>
    <property type="evidence" value="ECO:0007669"/>
    <property type="project" value="TreeGrafter"/>
</dbReference>
<keyword evidence="9" id="KW-1185">Reference proteome</keyword>
<keyword evidence="5" id="KW-0175">Coiled coil</keyword>
<dbReference type="InterPro" id="IPR007221">
    <property type="entry name" value="MreC"/>
</dbReference>
<dbReference type="AlphaFoldDB" id="A0A1X7H2R2"/>
<feature type="transmembrane region" description="Helical" evidence="6">
    <location>
        <begin position="20"/>
        <end position="42"/>
    </location>
</feature>
<dbReference type="EMBL" id="LT840185">
    <property type="protein sequence ID" value="SMF78418.1"/>
    <property type="molecule type" value="Genomic_DNA"/>
</dbReference>
<keyword evidence="6" id="KW-0472">Membrane</keyword>
<evidence type="ECO:0000256" key="2">
    <source>
        <dbReference type="ARBA" id="ARBA00013855"/>
    </source>
</evidence>
<gene>
    <name evidence="8" type="ORF">SAMN06295910_2700</name>
</gene>
<evidence type="ECO:0000313" key="8">
    <source>
        <dbReference type="EMBL" id="SMF78418.1"/>
    </source>
</evidence>
<name>A0A1X7H2R2_9SPHN</name>
<protein>
    <recommendedName>
        <fullName evidence="2">Cell shape-determining protein MreC</fullName>
    </recommendedName>
    <alternativeName>
        <fullName evidence="4">Cell shape protein MreC</fullName>
    </alternativeName>
</protein>
<evidence type="ECO:0000256" key="4">
    <source>
        <dbReference type="ARBA" id="ARBA00032089"/>
    </source>
</evidence>
<feature type="domain" description="Rod shape-determining protein MreC beta-barrel core" evidence="7">
    <location>
        <begin position="135"/>
        <end position="274"/>
    </location>
</feature>
<dbReference type="PANTHER" id="PTHR34138">
    <property type="entry name" value="CELL SHAPE-DETERMINING PROTEIN MREC"/>
    <property type="match status" value="1"/>
</dbReference>
<reference evidence="9" key="1">
    <citation type="submission" date="2017-04" db="EMBL/GenBank/DDBJ databases">
        <authorList>
            <person name="Varghese N."/>
            <person name="Submissions S."/>
        </authorList>
    </citation>
    <scope>NUCLEOTIDE SEQUENCE [LARGE SCALE GENOMIC DNA]</scope>
    <source>
        <strain evidence="9">Dd16</strain>
    </source>
</reference>
<dbReference type="InterPro" id="IPR055342">
    <property type="entry name" value="MreC_beta-barrel_core"/>
</dbReference>
<evidence type="ECO:0000256" key="1">
    <source>
        <dbReference type="ARBA" id="ARBA00009369"/>
    </source>
</evidence>
<dbReference type="Gene3D" id="2.40.10.350">
    <property type="entry name" value="Rod shape-determining protein MreC, domain 2"/>
    <property type="match status" value="1"/>
</dbReference>
<evidence type="ECO:0000313" key="9">
    <source>
        <dbReference type="Proteomes" id="UP000192934"/>
    </source>
</evidence>
<evidence type="ECO:0000259" key="7">
    <source>
        <dbReference type="Pfam" id="PF04085"/>
    </source>
</evidence>